<accession>A0AAV5TV98</accession>
<keyword evidence="4 6" id="KW-1133">Transmembrane helix</keyword>
<keyword evidence="5 6" id="KW-0472">Membrane</keyword>
<dbReference type="Proteomes" id="UP001432027">
    <property type="component" value="Unassembled WGS sequence"/>
</dbReference>
<evidence type="ECO:0000256" key="5">
    <source>
        <dbReference type="ARBA" id="ARBA00023136"/>
    </source>
</evidence>
<sequence length="277" mass="32026">DWVFILYAIYIPLAILTYLLEVFAILQYRRDHFKSSFFTMFCVLAVVNICACFTGSFVFRLNLYPIINQFYDDLRTNSVWLTAAYSSAYYLNVLSEFLGMLLALNRFSALYFPVLHDRVWSKACFVGISACAIIAVAPVWFLFDDPARFILMRDRSVTYKQNSIWYNMVIVTFICNGLSSLLYGACIVRLCRITGARHATAERNLLLVGFCSMICSIPYMAGMLFFYLNLSIEGVRPNVEIMKFNTYQLPWLTDLKYLPPAPLLLITTKSIRQMIRR</sequence>
<evidence type="ECO:0000256" key="4">
    <source>
        <dbReference type="ARBA" id="ARBA00022989"/>
    </source>
</evidence>
<evidence type="ECO:0000256" key="3">
    <source>
        <dbReference type="ARBA" id="ARBA00022692"/>
    </source>
</evidence>
<keyword evidence="8" id="KW-1185">Reference proteome</keyword>
<gene>
    <name evidence="7" type="ORF">PENTCL1PPCAC_20365</name>
</gene>
<dbReference type="PANTHER" id="PTHR31627:SF42">
    <property type="entry name" value="G_PROTEIN_RECEP_F1_2 DOMAIN-CONTAINING PROTEIN-RELATED"/>
    <property type="match status" value="1"/>
</dbReference>
<feature type="transmembrane region" description="Helical" evidence="6">
    <location>
        <begin position="6"/>
        <end position="26"/>
    </location>
</feature>
<comment type="similarity">
    <text evidence="2 6">Belongs to the nematode receptor-like protein srg family.</text>
</comment>
<proteinExistence type="inferred from homology"/>
<feature type="transmembrane region" description="Helical" evidence="6">
    <location>
        <begin position="205"/>
        <end position="228"/>
    </location>
</feature>
<feature type="non-terminal residue" evidence="7">
    <location>
        <position position="1"/>
    </location>
</feature>
<comment type="caution">
    <text evidence="7">The sequence shown here is derived from an EMBL/GenBank/DDBJ whole genome shotgun (WGS) entry which is preliminary data.</text>
</comment>
<evidence type="ECO:0000313" key="7">
    <source>
        <dbReference type="EMBL" id="GMS98190.1"/>
    </source>
</evidence>
<name>A0AAV5TV98_9BILA</name>
<evidence type="ECO:0000256" key="1">
    <source>
        <dbReference type="ARBA" id="ARBA00004141"/>
    </source>
</evidence>
<dbReference type="GO" id="GO:0016020">
    <property type="term" value="C:membrane"/>
    <property type="evidence" value="ECO:0007669"/>
    <property type="project" value="UniProtKB-SubCell"/>
</dbReference>
<comment type="caution">
    <text evidence="6">Lacks conserved residue(s) required for the propagation of feature annotation.</text>
</comment>
<dbReference type="SUPFAM" id="SSF81321">
    <property type="entry name" value="Family A G protein-coupled receptor-like"/>
    <property type="match status" value="1"/>
</dbReference>
<feature type="transmembrane region" description="Helical" evidence="6">
    <location>
        <begin position="123"/>
        <end position="143"/>
    </location>
</feature>
<dbReference type="Gene3D" id="1.20.1070.10">
    <property type="entry name" value="Rhodopsin 7-helix transmembrane proteins"/>
    <property type="match status" value="1"/>
</dbReference>
<dbReference type="Pfam" id="PF02118">
    <property type="entry name" value="Srg"/>
    <property type="match status" value="1"/>
</dbReference>
<organism evidence="7 8">
    <name type="scientific">Pristionchus entomophagus</name>
    <dbReference type="NCBI Taxonomy" id="358040"/>
    <lineage>
        <taxon>Eukaryota</taxon>
        <taxon>Metazoa</taxon>
        <taxon>Ecdysozoa</taxon>
        <taxon>Nematoda</taxon>
        <taxon>Chromadorea</taxon>
        <taxon>Rhabditida</taxon>
        <taxon>Rhabditina</taxon>
        <taxon>Diplogasteromorpha</taxon>
        <taxon>Diplogasteroidea</taxon>
        <taxon>Neodiplogasteridae</taxon>
        <taxon>Pristionchus</taxon>
    </lineage>
</organism>
<dbReference type="PANTHER" id="PTHR31627">
    <property type="entry name" value="SERPENTINE RECEPTOR CLASS GAMMA-RELATED"/>
    <property type="match status" value="1"/>
</dbReference>
<keyword evidence="3 6" id="KW-0812">Transmembrane</keyword>
<feature type="transmembrane region" description="Helical" evidence="6">
    <location>
        <begin position="79"/>
        <end position="102"/>
    </location>
</feature>
<protein>
    <recommendedName>
        <fullName evidence="6">Serpentine receptor class gamma</fullName>
    </recommendedName>
</protein>
<comment type="subcellular location">
    <subcellularLocation>
        <location evidence="1">Membrane</location>
        <topology evidence="1">Multi-pass membrane protein</topology>
    </subcellularLocation>
</comment>
<feature type="non-terminal residue" evidence="7">
    <location>
        <position position="277"/>
    </location>
</feature>
<evidence type="ECO:0000256" key="2">
    <source>
        <dbReference type="ARBA" id="ARBA00005692"/>
    </source>
</evidence>
<evidence type="ECO:0000313" key="8">
    <source>
        <dbReference type="Proteomes" id="UP001432027"/>
    </source>
</evidence>
<feature type="transmembrane region" description="Helical" evidence="6">
    <location>
        <begin position="38"/>
        <end position="59"/>
    </location>
</feature>
<dbReference type="AlphaFoldDB" id="A0AAV5TV98"/>
<feature type="transmembrane region" description="Helical" evidence="6">
    <location>
        <begin position="163"/>
        <end position="184"/>
    </location>
</feature>
<dbReference type="GO" id="GO:0004888">
    <property type="term" value="F:transmembrane signaling receptor activity"/>
    <property type="evidence" value="ECO:0007669"/>
    <property type="project" value="InterPro"/>
</dbReference>
<evidence type="ECO:0000256" key="6">
    <source>
        <dbReference type="RuleBase" id="RU280813"/>
    </source>
</evidence>
<reference evidence="7" key="1">
    <citation type="submission" date="2023-10" db="EMBL/GenBank/DDBJ databases">
        <title>Genome assembly of Pristionchus species.</title>
        <authorList>
            <person name="Yoshida K."/>
            <person name="Sommer R.J."/>
        </authorList>
    </citation>
    <scope>NUCLEOTIDE SEQUENCE</scope>
    <source>
        <strain evidence="7">RS0144</strain>
    </source>
</reference>
<dbReference type="EMBL" id="BTSX01000005">
    <property type="protein sequence ID" value="GMS98190.1"/>
    <property type="molecule type" value="Genomic_DNA"/>
</dbReference>
<dbReference type="GO" id="GO:0007606">
    <property type="term" value="P:sensory perception of chemical stimulus"/>
    <property type="evidence" value="ECO:0007669"/>
    <property type="project" value="UniProtKB-UniRule"/>
</dbReference>
<dbReference type="InterPro" id="IPR051119">
    <property type="entry name" value="Nematode_SR-like"/>
</dbReference>
<dbReference type="InterPro" id="IPR000609">
    <property type="entry name" value="7TM_GPCR_serpentine_rcpt_Srg"/>
</dbReference>